<organism evidence="2 3">
    <name type="scientific">Paenibacillus amylolyticus</name>
    <dbReference type="NCBI Taxonomy" id="1451"/>
    <lineage>
        <taxon>Bacteria</taxon>
        <taxon>Bacillati</taxon>
        <taxon>Bacillota</taxon>
        <taxon>Bacilli</taxon>
        <taxon>Bacillales</taxon>
        <taxon>Paenibacillaceae</taxon>
        <taxon>Paenibacillus</taxon>
    </lineage>
</organism>
<dbReference type="RefSeq" id="WP_062832929.1">
    <property type="nucleotide sequence ID" value="NZ_BCNV01000001.1"/>
</dbReference>
<feature type="transmembrane region" description="Helical" evidence="1">
    <location>
        <begin position="60"/>
        <end position="78"/>
    </location>
</feature>
<proteinExistence type="predicted"/>
<keyword evidence="1" id="KW-1133">Transmembrane helix</keyword>
<keyword evidence="1" id="KW-0812">Transmembrane</keyword>
<sequence>MKPISKDEDRLWEDHLYREEPDADFTLKVMQKLDGVSIESGEEEHSFVKKSMRAHWMRRTGIAAAAVVILAGGAWFVFDRTAEPAQPVVNAVDQRLPDIPVPEEIRSAYLTDDFKRLKPLDLVINPNIQIVDQGYTLKISDVLVDRSQIIIITEQSDPKGSVIPAIYLDAGRIHVTDEKGNSVASMAVDTRLSSGKYQRFVFQLKDDIPDHVFVRGELSYLKIPDYYNAATGEITASNTTVDWSFQFNIDMTKAKLMAIEAPMNNTYTTPEGLKLDMTQLVRTPNGTRLDMNISLDDQLRAKVGENWADDMDLMYHIEIPETNEYRIFNENRPNARQAKFRFRDMSRLSEDNDGQMRLSETWDPAYVTVDAKKIRFVLDGYTIPVREEKSVEVDLEKMRKDAEFYTYVLQLEQFGDKILFSKYNYWPVQQSLKLPEGNFEGNSSLVLEGVGTFQNDINGDQWVAIDHEGKEYPVEVMGTTNQPNKNEEYIVSDLRLIIQGYKKENGTKFILKRTAVNREYRDVNWEVDLPSYSSLPWLK</sequence>
<keyword evidence="1" id="KW-0472">Membrane</keyword>
<gene>
    <name evidence="2" type="ORF">PAHA3_0020</name>
</gene>
<dbReference type="Proteomes" id="UP000069697">
    <property type="component" value="Unassembled WGS sequence"/>
</dbReference>
<reference evidence="2 3" key="1">
    <citation type="journal article" date="2016" name="Genome Announc.">
        <title>Draft Genome Sequence of Paenibacillus amylolyticus Heshi-A3, Isolated from Fermented Rice Bran in a Japanese Fermented Seafood Dish.</title>
        <authorList>
            <person name="Akuzawa S."/>
            <person name="Nagaoka J."/>
            <person name="Kanekatsu M."/>
            <person name="Kubota E."/>
            <person name="Ohtake R."/>
            <person name="Suzuki T."/>
            <person name="Kanesaki Y."/>
        </authorList>
    </citation>
    <scope>NUCLEOTIDE SEQUENCE [LARGE SCALE GENOMIC DNA]</scope>
    <source>
        <strain evidence="2 3">Heshi-A3</strain>
    </source>
</reference>
<evidence type="ECO:0008006" key="4">
    <source>
        <dbReference type="Google" id="ProtNLM"/>
    </source>
</evidence>
<name>A0A100VHK0_PAEAM</name>
<protein>
    <recommendedName>
        <fullName evidence="4">DUF4179 domain-containing protein</fullName>
    </recommendedName>
</protein>
<dbReference type="EMBL" id="BCNV01000001">
    <property type="protein sequence ID" value="GAS79956.1"/>
    <property type="molecule type" value="Genomic_DNA"/>
</dbReference>
<evidence type="ECO:0000256" key="1">
    <source>
        <dbReference type="SAM" id="Phobius"/>
    </source>
</evidence>
<reference evidence="3" key="2">
    <citation type="submission" date="2016-01" db="EMBL/GenBank/DDBJ databases">
        <title>Draft Genome Sequence of Paenibacillus amylolyticus Heshi-A3 that Was Isolated from Fermented Rice Bran with Aging Salted Mackerel, Which Was Named Heshiko as Traditional Fermented Seafood in Japan.</title>
        <authorList>
            <person name="Akuzawa S."/>
            <person name="Nakagawa J."/>
            <person name="Kanekatsu T."/>
            <person name="Kubota E."/>
            <person name="Ohtake R."/>
            <person name="Suzuki T."/>
            <person name="Kanesaki Y."/>
        </authorList>
    </citation>
    <scope>NUCLEOTIDE SEQUENCE [LARGE SCALE GENOMIC DNA]</scope>
    <source>
        <strain evidence="3">Heshi-A3</strain>
    </source>
</reference>
<evidence type="ECO:0000313" key="3">
    <source>
        <dbReference type="Proteomes" id="UP000069697"/>
    </source>
</evidence>
<accession>A0A100VHK0</accession>
<comment type="caution">
    <text evidence="2">The sequence shown here is derived from an EMBL/GenBank/DDBJ whole genome shotgun (WGS) entry which is preliminary data.</text>
</comment>
<evidence type="ECO:0000313" key="2">
    <source>
        <dbReference type="EMBL" id="GAS79956.1"/>
    </source>
</evidence>
<dbReference type="AlphaFoldDB" id="A0A100VHK0"/>